<dbReference type="HOGENOM" id="CLU_2492611_0_0_6"/>
<dbReference type="EMBL" id="CP000783">
    <property type="protein sequence ID" value="ABU78308.1"/>
    <property type="molecule type" value="Genomic_DNA"/>
</dbReference>
<sequence length="86" mass="9386">MFFYAGDKLGSVVNRVDQTPALGVLTCSGKLSVALHAIKYAAHSLNRISCPVSYFCRGHDLPCLHDGENFGSYRFHGIAPLNTSRD</sequence>
<proteinExistence type="predicted"/>
<name>A7MI66_CROS8</name>
<organism evidence="1 2">
    <name type="scientific">Cronobacter sakazakii (strain ATCC BAA-894)</name>
    <name type="common">Enterobacter sakazakii</name>
    <dbReference type="NCBI Taxonomy" id="290339"/>
    <lineage>
        <taxon>Bacteria</taxon>
        <taxon>Pseudomonadati</taxon>
        <taxon>Pseudomonadota</taxon>
        <taxon>Gammaproteobacteria</taxon>
        <taxon>Enterobacterales</taxon>
        <taxon>Enterobacteriaceae</taxon>
        <taxon>Cronobacter</taxon>
    </lineage>
</organism>
<evidence type="ECO:0000313" key="1">
    <source>
        <dbReference type="EMBL" id="ABU78308.1"/>
    </source>
</evidence>
<evidence type="ECO:0000313" key="2">
    <source>
        <dbReference type="Proteomes" id="UP000000260"/>
    </source>
</evidence>
<dbReference type="Proteomes" id="UP000000260">
    <property type="component" value="Chromosome"/>
</dbReference>
<dbReference type="AlphaFoldDB" id="A7MI66"/>
<reference evidence="1 2" key="1">
    <citation type="journal article" date="2010" name="PLoS ONE">
        <title>Genome sequence of Cronobacter sakazakii BAA-894 and comparative genomic hybridization analysis with other Cronobacter species.</title>
        <authorList>
            <person name="Kucerova E."/>
            <person name="Clifton S.W."/>
            <person name="Xia X.Q."/>
            <person name="Long F."/>
            <person name="Porwollik S."/>
            <person name="Fulton L."/>
            <person name="Fronick C."/>
            <person name="Minx P."/>
            <person name="Kyung K."/>
            <person name="Warren W."/>
            <person name="Fulton R."/>
            <person name="Feng D."/>
            <person name="Wollam A."/>
            <person name="Shah N."/>
            <person name="Bhonagiri V."/>
            <person name="Nash W.E."/>
            <person name="Hallsworth-Pepin K."/>
            <person name="Wilson R.K."/>
            <person name="McClelland M."/>
            <person name="Forsythe S.J."/>
        </authorList>
    </citation>
    <scope>NUCLEOTIDE SEQUENCE [LARGE SCALE GENOMIC DNA]</scope>
    <source>
        <strain evidence="1 2">ATCC BAA-894</strain>
    </source>
</reference>
<keyword evidence="2" id="KW-1185">Reference proteome</keyword>
<accession>A7MI66</accession>
<protein>
    <submittedName>
        <fullName evidence="1">Uncharacterized protein</fullName>
    </submittedName>
</protein>
<dbReference type="KEGG" id="esa:ESA_03079"/>
<gene>
    <name evidence="1" type="ordered locus">ESA_03079</name>
</gene>